<organism evidence="1 2">
    <name type="scientific">Trichonephila clavata</name>
    <name type="common">Joro spider</name>
    <name type="synonym">Nephila clavata</name>
    <dbReference type="NCBI Taxonomy" id="2740835"/>
    <lineage>
        <taxon>Eukaryota</taxon>
        <taxon>Metazoa</taxon>
        <taxon>Ecdysozoa</taxon>
        <taxon>Arthropoda</taxon>
        <taxon>Chelicerata</taxon>
        <taxon>Arachnida</taxon>
        <taxon>Araneae</taxon>
        <taxon>Araneomorphae</taxon>
        <taxon>Entelegynae</taxon>
        <taxon>Araneoidea</taxon>
        <taxon>Nephilidae</taxon>
        <taxon>Trichonephila</taxon>
    </lineage>
</organism>
<dbReference type="AlphaFoldDB" id="A0A8X6M3P9"/>
<proteinExistence type="predicted"/>
<gene>
    <name evidence="1" type="ORF">TNCT_95221</name>
</gene>
<accession>A0A8X6M3P9</accession>
<keyword evidence="2" id="KW-1185">Reference proteome</keyword>
<name>A0A8X6M3P9_TRICU</name>
<comment type="caution">
    <text evidence="1">The sequence shown here is derived from an EMBL/GenBank/DDBJ whole genome shotgun (WGS) entry which is preliminary data.</text>
</comment>
<dbReference type="EMBL" id="BMAO01039356">
    <property type="protein sequence ID" value="GFR30882.1"/>
    <property type="molecule type" value="Genomic_DNA"/>
</dbReference>
<protein>
    <submittedName>
        <fullName evidence="1">Uncharacterized protein</fullName>
    </submittedName>
</protein>
<evidence type="ECO:0000313" key="2">
    <source>
        <dbReference type="Proteomes" id="UP000887116"/>
    </source>
</evidence>
<evidence type="ECO:0000313" key="1">
    <source>
        <dbReference type="EMBL" id="GFR30882.1"/>
    </source>
</evidence>
<sequence>MIISADWYPLRFLEAAHDIDISDSIVKKWIISFCCTISAKQKRDLLKKKAALAEHCSFSFPNGALKKNGFFFNVSPMLSARVNPFQERNFVRD</sequence>
<reference evidence="1" key="1">
    <citation type="submission" date="2020-07" db="EMBL/GenBank/DDBJ databases">
        <title>Multicomponent nature underlies the extraordinary mechanical properties of spider dragline silk.</title>
        <authorList>
            <person name="Kono N."/>
            <person name="Nakamura H."/>
            <person name="Mori M."/>
            <person name="Yoshida Y."/>
            <person name="Ohtoshi R."/>
            <person name="Malay A.D."/>
            <person name="Moran D.A.P."/>
            <person name="Tomita M."/>
            <person name="Numata K."/>
            <person name="Arakawa K."/>
        </authorList>
    </citation>
    <scope>NUCLEOTIDE SEQUENCE</scope>
</reference>
<dbReference type="Proteomes" id="UP000887116">
    <property type="component" value="Unassembled WGS sequence"/>
</dbReference>